<keyword evidence="3" id="KW-0813">Transport</keyword>
<protein>
    <submittedName>
        <fullName evidence="9">Sodium:solute symporter</fullName>
    </submittedName>
</protein>
<sequence length="505" mass="55050">MNTALVLGVSLVVVFLVALLGVFLGRGRNKDIEGWLVSGRKMGSFLVWFLLGSEIYTAFTFEGLAGYAYKNGSAAFYNVALNDVAYAIGFLVLPTIWIIGKRFGYVTQSDFVAGRYQSKPLGVFVALTSAIIMIAYIDLNITGLEAVIKVIGHGAISTTWSEVLGFLILALAVFFGGIQGNAIQAAIKDILMFIAIGVMFFVIPFHYFGSFGHMYGSFIKQIPSHLTLPGVSKHLGVMWLITTVLLNGVGQWMWPQWFGVAFTAKNPRTLKLQSVFMPFYQLVKVAVITIGLSAVVILGFSKHINGNNVVMMLAVKTFPEWFVVLFTIAAMLSAIIPAGPIIMTSSSLIAKNVVQALKPTTTEKSMYTLTRVLVFPLTIIALFLTIVAPSLIVQILLVAYDFISQLFPAVIVGGLFWRRATKQGVLTGIITGWVIAAVLVLTKNDPFHGINAGLVALVANLIVFTVVSYLTQPVSADYLDTFFEHAFPRTKLPRGNRGPQLPISE</sequence>
<evidence type="ECO:0000256" key="6">
    <source>
        <dbReference type="ARBA" id="ARBA00023136"/>
    </source>
</evidence>
<keyword evidence="10" id="KW-1185">Reference proteome</keyword>
<name>A0A0P9CZE3_9BACL</name>
<evidence type="ECO:0000256" key="1">
    <source>
        <dbReference type="ARBA" id="ARBA00004141"/>
    </source>
</evidence>
<dbReference type="PANTHER" id="PTHR48086">
    <property type="entry name" value="SODIUM/PROLINE SYMPORTER-RELATED"/>
    <property type="match status" value="1"/>
</dbReference>
<evidence type="ECO:0000313" key="9">
    <source>
        <dbReference type="EMBL" id="KPV45089.1"/>
    </source>
</evidence>
<dbReference type="EMBL" id="LJCO01000014">
    <property type="protein sequence ID" value="KPV45089.1"/>
    <property type="molecule type" value="Genomic_DNA"/>
</dbReference>
<feature type="transmembrane region" description="Helical" evidence="8">
    <location>
        <begin position="236"/>
        <end position="254"/>
    </location>
</feature>
<gene>
    <name evidence="9" type="ORF">AN477_03590</name>
</gene>
<feature type="transmembrane region" description="Helical" evidence="8">
    <location>
        <begin position="121"/>
        <end position="139"/>
    </location>
</feature>
<dbReference type="GO" id="GO:0005886">
    <property type="term" value="C:plasma membrane"/>
    <property type="evidence" value="ECO:0007669"/>
    <property type="project" value="TreeGrafter"/>
</dbReference>
<feature type="transmembrane region" description="Helical" evidence="8">
    <location>
        <begin position="190"/>
        <end position="208"/>
    </location>
</feature>
<proteinExistence type="inferred from homology"/>
<dbReference type="Gene3D" id="1.20.1730.10">
    <property type="entry name" value="Sodium/glucose cotransporter"/>
    <property type="match status" value="1"/>
</dbReference>
<keyword evidence="6 8" id="KW-0472">Membrane</keyword>
<evidence type="ECO:0000256" key="4">
    <source>
        <dbReference type="ARBA" id="ARBA00022692"/>
    </source>
</evidence>
<feature type="transmembrane region" description="Helical" evidence="8">
    <location>
        <begin position="448"/>
        <end position="470"/>
    </location>
</feature>
<keyword evidence="5 8" id="KW-1133">Transmembrane helix</keyword>
<comment type="subcellular location">
    <subcellularLocation>
        <location evidence="1">Membrane</location>
        <topology evidence="1">Multi-pass membrane protein</topology>
    </subcellularLocation>
</comment>
<dbReference type="GO" id="GO:0022857">
    <property type="term" value="F:transmembrane transporter activity"/>
    <property type="evidence" value="ECO:0007669"/>
    <property type="project" value="InterPro"/>
</dbReference>
<dbReference type="OrthoDB" id="9810181at2"/>
<dbReference type="PROSITE" id="PS50283">
    <property type="entry name" value="NA_SOLUT_SYMP_3"/>
    <property type="match status" value="1"/>
</dbReference>
<comment type="similarity">
    <text evidence="2 7">Belongs to the sodium:solute symporter (SSF) (TC 2.A.21) family.</text>
</comment>
<feature type="transmembrane region" description="Helical" evidence="8">
    <location>
        <begin position="321"/>
        <end position="342"/>
    </location>
</feature>
<evidence type="ECO:0000256" key="7">
    <source>
        <dbReference type="RuleBase" id="RU362091"/>
    </source>
</evidence>
<dbReference type="InterPro" id="IPR050277">
    <property type="entry name" value="Sodium:Solute_Symporter"/>
</dbReference>
<dbReference type="InterPro" id="IPR038377">
    <property type="entry name" value="Na/Glc_symporter_sf"/>
</dbReference>
<comment type="caution">
    <text evidence="9">The sequence shown here is derived from an EMBL/GenBank/DDBJ whole genome shotgun (WGS) entry which is preliminary data.</text>
</comment>
<evidence type="ECO:0000313" key="10">
    <source>
        <dbReference type="Proteomes" id="UP000050482"/>
    </source>
</evidence>
<dbReference type="STRING" id="471514.AN477_03590"/>
<feature type="transmembrane region" description="Helical" evidence="8">
    <location>
        <begin position="372"/>
        <end position="392"/>
    </location>
</feature>
<evidence type="ECO:0000256" key="3">
    <source>
        <dbReference type="ARBA" id="ARBA00022448"/>
    </source>
</evidence>
<feature type="transmembrane region" description="Helical" evidence="8">
    <location>
        <begin position="398"/>
        <end position="417"/>
    </location>
</feature>
<dbReference type="AlphaFoldDB" id="A0A0P9CZE3"/>
<dbReference type="InterPro" id="IPR001734">
    <property type="entry name" value="Na/solute_symporter"/>
</dbReference>
<feature type="transmembrane region" description="Helical" evidence="8">
    <location>
        <begin position="45"/>
        <end position="69"/>
    </location>
</feature>
<organism evidence="9 10">
    <name type="scientific">Alicyclobacillus ferrooxydans</name>
    <dbReference type="NCBI Taxonomy" id="471514"/>
    <lineage>
        <taxon>Bacteria</taxon>
        <taxon>Bacillati</taxon>
        <taxon>Bacillota</taxon>
        <taxon>Bacilli</taxon>
        <taxon>Bacillales</taxon>
        <taxon>Alicyclobacillaceae</taxon>
        <taxon>Alicyclobacillus</taxon>
    </lineage>
</organism>
<dbReference type="RefSeq" id="WP_054967813.1">
    <property type="nucleotide sequence ID" value="NZ_LJCO01000014.1"/>
</dbReference>
<keyword evidence="4 8" id="KW-0812">Transmembrane</keyword>
<feature type="transmembrane region" description="Helical" evidence="8">
    <location>
        <begin position="6"/>
        <end position="24"/>
    </location>
</feature>
<feature type="transmembrane region" description="Helical" evidence="8">
    <location>
        <begin position="75"/>
        <end position="100"/>
    </location>
</feature>
<dbReference type="PATRIC" id="fig|471514.4.peg.584"/>
<feature type="transmembrane region" description="Helical" evidence="8">
    <location>
        <begin position="424"/>
        <end position="442"/>
    </location>
</feature>
<accession>A0A0P9CZE3</accession>
<feature type="transmembrane region" description="Helical" evidence="8">
    <location>
        <begin position="159"/>
        <end position="178"/>
    </location>
</feature>
<feature type="transmembrane region" description="Helical" evidence="8">
    <location>
        <begin position="275"/>
        <end position="301"/>
    </location>
</feature>
<dbReference type="PANTHER" id="PTHR48086:SF8">
    <property type="entry name" value="MONOCARBOXYLIC ACID PERMEASE"/>
    <property type="match status" value="1"/>
</dbReference>
<evidence type="ECO:0000256" key="8">
    <source>
        <dbReference type="SAM" id="Phobius"/>
    </source>
</evidence>
<dbReference type="CDD" id="cd10322">
    <property type="entry name" value="SLC5sbd"/>
    <property type="match status" value="1"/>
</dbReference>
<evidence type="ECO:0000256" key="2">
    <source>
        <dbReference type="ARBA" id="ARBA00006434"/>
    </source>
</evidence>
<dbReference type="Proteomes" id="UP000050482">
    <property type="component" value="Unassembled WGS sequence"/>
</dbReference>
<evidence type="ECO:0000256" key="5">
    <source>
        <dbReference type="ARBA" id="ARBA00022989"/>
    </source>
</evidence>
<reference evidence="9 10" key="1">
    <citation type="submission" date="2015-09" db="EMBL/GenBank/DDBJ databases">
        <title>Draft genome sequence of Alicyclobacillus ferrooxydans DSM 22381.</title>
        <authorList>
            <person name="Hemp J."/>
        </authorList>
    </citation>
    <scope>NUCLEOTIDE SEQUENCE [LARGE SCALE GENOMIC DNA]</scope>
    <source>
        <strain evidence="9 10">TC-34</strain>
    </source>
</reference>
<dbReference type="Pfam" id="PF00474">
    <property type="entry name" value="SSF"/>
    <property type="match status" value="1"/>
</dbReference>